<dbReference type="Proteomes" id="UP001164745">
    <property type="component" value="Chromosome"/>
</dbReference>
<organism evidence="1 2">
    <name type="scientific">Caldicellulosiruptor naganoensis</name>
    <dbReference type="NCBI Taxonomy" id="29324"/>
    <lineage>
        <taxon>Bacteria</taxon>
        <taxon>Bacillati</taxon>
        <taxon>Bacillota</taxon>
        <taxon>Bacillota incertae sedis</taxon>
        <taxon>Caldicellulosiruptorales</taxon>
        <taxon>Caldicellulosiruptoraceae</taxon>
        <taxon>Caldicellulosiruptor</taxon>
    </lineage>
</organism>
<dbReference type="RefSeq" id="WP_162182169.1">
    <property type="nucleotide sequence ID" value="NZ_CP113864.1"/>
</dbReference>
<protein>
    <submittedName>
        <fullName evidence="1">Uncharacterized protein</fullName>
    </submittedName>
</protein>
<proteinExistence type="predicted"/>
<keyword evidence="2" id="KW-1185">Reference proteome</keyword>
<evidence type="ECO:0000313" key="1">
    <source>
        <dbReference type="EMBL" id="WAM31648.1"/>
    </source>
</evidence>
<accession>A0ABY7BGW7</accession>
<reference evidence="1" key="1">
    <citation type="submission" date="2022-12" db="EMBL/GenBank/DDBJ databases">
        <authorList>
            <person name="Bing R.G."/>
            <person name="Willard D.J."/>
            <person name="Manesh M.J.H."/>
            <person name="Laemthong T."/>
            <person name="Crosby J.R."/>
            <person name="Kelly R.M."/>
        </authorList>
    </citation>
    <scope>NUCLEOTIDE SEQUENCE</scope>
    <source>
        <strain evidence="1">DSM 8991</strain>
    </source>
</reference>
<evidence type="ECO:0000313" key="2">
    <source>
        <dbReference type="Proteomes" id="UP001164745"/>
    </source>
</evidence>
<dbReference type="EMBL" id="CP113864">
    <property type="protein sequence ID" value="WAM31648.1"/>
    <property type="molecule type" value="Genomic_DNA"/>
</dbReference>
<sequence>MKLKESLSFIENLNEEAHPKKVKLAKVGPDGRIIEEEYDVDDITEKWNQFNLAGRQCYKCGISGGGKFRCYGKIDYPITYRFELWLKRIFEREFRRKDTPLKIINNLVDKGYITGKQFIELKRDPSYFENNKTVRILTGRELLFNSYITTEHILEFYFCSHNWEMTYKDRIALYAILIYPFIMRGSDGKLTNILAFETKDEEGRDYSIEQFRYFIQAIANAKFYECDITVEL</sequence>
<gene>
    <name evidence="1" type="ORF">OTJ99_000078</name>
</gene>
<name>A0ABY7BGW7_9FIRM</name>